<gene>
    <name evidence="1" type="ORF">EYC80_009133</name>
</gene>
<protein>
    <submittedName>
        <fullName evidence="1">Uncharacterized protein</fullName>
    </submittedName>
</protein>
<organism evidence="1 2">
    <name type="scientific">Monilinia laxa</name>
    <name type="common">Brown rot fungus</name>
    <name type="synonym">Sclerotinia laxa</name>
    <dbReference type="NCBI Taxonomy" id="61186"/>
    <lineage>
        <taxon>Eukaryota</taxon>
        <taxon>Fungi</taxon>
        <taxon>Dikarya</taxon>
        <taxon>Ascomycota</taxon>
        <taxon>Pezizomycotina</taxon>
        <taxon>Leotiomycetes</taxon>
        <taxon>Helotiales</taxon>
        <taxon>Sclerotiniaceae</taxon>
        <taxon>Monilinia</taxon>
    </lineage>
</organism>
<name>A0A5N6K2J6_MONLA</name>
<sequence>MIKGDTILAAAYRVSVEYSYCDPQDRASHNIKFDRNTLALEIQPLEIAYLYESTKIMMDGKDEAFALLAGEQYRLIAFDESMLQWSFLPASNLSQASKSLVIINRIIKRGERPTNVRAAPPFRILHHFRYNVKNLMLVNLSVNRSIITTQ</sequence>
<reference evidence="1 2" key="1">
    <citation type="submission" date="2019-06" db="EMBL/GenBank/DDBJ databases">
        <title>Genome Sequence of the Brown Rot Fungal Pathogen Monilinia laxa.</title>
        <authorList>
            <person name="De Miccolis Angelini R.M."/>
            <person name="Landi L."/>
            <person name="Abate D."/>
            <person name="Pollastro S."/>
            <person name="Romanazzi G."/>
            <person name="Faretra F."/>
        </authorList>
    </citation>
    <scope>NUCLEOTIDE SEQUENCE [LARGE SCALE GENOMIC DNA]</scope>
    <source>
        <strain evidence="1 2">Mlax316</strain>
    </source>
</reference>
<evidence type="ECO:0000313" key="2">
    <source>
        <dbReference type="Proteomes" id="UP000326757"/>
    </source>
</evidence>
<proteinExistence type="predicted"/>
<evidence type="ECO:0000313" key="1">
    <source>
        <dbReference type="EMBL" id="KAB8296383.1"/>
    </source>
</evidence>
<dbReference type="EMBL" id="VIGI01000009">
    <property type="protein sequence ID" value="KAB8296383.1"/>
    <property type="molecule type" value="Genomic_DNA"/>
</dbReference>
<dbReference type="Proteomes" id="UP000326757">
    <property type="component" value="Unassembled WGS sequence"/>
</dbReference>
<comment type="caution">
    <text evidence="1">The sequence shown here is derived from an EMBL/GenBank/DDBJ whole genome shotgun (WGS) entry which is preliminary data.</text>
</comment>
<keyword evidence="2" id="KW-1185">Reference proteome</keyword>
<accession>A0A5N6K2J6</accession>
<dbReference type="AlphaFoldDB" id="A0A5N6K2J6"/>